<dbReference type="EMBL" id="JBHTLI010000001">
    <property type="protein sequence ID" value="MFD1094988.1"/>
    <property type="molecule type" value="Genomic_DNA"/>
</dbReference>
<feature type="signal peptide" evidence="1">
    <location>
        <begin position="1"/>
        <end position="19"/>
    </location>
</feature>
<gene>
    <name evidence="2" type="ORF">ACFQ3Q_04435</name>
</gene>
<dbReference type="InterPro" id="IPR032710">
    <property type="entry name" value="NTF2-like_dom_sf"/>
</dbReference>
<dbReference type="Gene3D" id="3.10.450.50">
    <property type="match status" value="1"/>
</dbReference>
<evidence type="ECO:0000313" key="2">
    <source>
        <dbReference type="EMBL" id="MFD1094988.1"/>
    </source>
</evidence>
<name>A0ABW3NMQ0_9FLAO</name>
<comment type="caution">
    <text evidence="2">The sequence shown here is derived from an EMBL/GenBank/DDBJ whole genome shotgun (WGS) entry which is preliminary data.</text>
</comment>
<accession>A0ABW3NMQ0</accession>
<evidence type="ECO:0000256" key="1">
    <source>
        <dbReference type="SAM" id="SignalP"/>
    </source>
</evidence>
<feature type="chain" id="PRO_5047541190" evidence="1">
    <location>
        <begin position="20"/>
        <end position="163"/>
    </location>
</feature>
<protein>
    <submittedName>
        <fullName evidence="2">Nuclear transport factor 2 family protein</fullName>
    </submittedName>
</protein>
<evidence type="ECO:0000313" key="3">
    <source>
        <dbReference type="Proteomes" id="UP001597131"/>
    </source>
</evidence>
<proteinExistence type="predicted"/>
<reference evidence="3" key="1">
    <citation type="journal article" date="2019" name="Int. J. Syst. Evol. Microbiol.">
        <title>The Global Catalogue of Microorganisms (GCM) 10K type strain sequencing project: providing services to taxonomists for standard genome sequencing and annotation.</title>
        <authorList>
            <consortium name="The Broad Institute Genomics Platform"/>
            <consortium name="The Broad Institute Genome Sequencing Center for Infectious Disease"/>
            <person name="Wu L."/>
            <person name="Ma J."/>
        </authorList>
    </citation>
    <scope>NUCLEOTIDE SEQUENCE [LARGE SCALE GENOMIC DNA]</scope>
    <source>
        <strain evidence="3">CCUG 64793</strain>
    </source>
</reference>
<dbReference type="SUPFAM" id="SSF54427">
    <property type="entry name" value="NTF2-like"/>
    <property type="match status" value="1"/>
</dbReference>
<organism evidence="2 3">
    <name type="scientific">Salegentibacter chungangensis</name>
    <dbReference type="NCBI Taxonomy" id="1335724"/>
    <lineage>
        <taxon>Bacteria</taxon>
        <taxon>Pseudomonadati</taxon>
        <taxon>Bacteroidota</taxon>
        <taxon>Flavobacteriia</taxon>
        <taxon>Flavobacteriales</taxon>
        <taxon>Flavobacteriaceae</taxon>
        <taxon>Salegentibacter</taxon>
    </lineage>
</organism>
<keyword evidence="1" id="KW-0732">Signal</keyword>
<sequence length="163" mass="19108">MKKLILLALVITMGMNCRAQETSERYTTSSPLIENTKKYLAAYENQDWDTWMMQYTDSSKIYHNTWENARMPEEALKSHKELLSNMTSYEFLDEPIFYEQIVDDEGKTWVYMWGIWKGTLKGSGETIKVPVHLALWFKDGKNVEEYGFYDTSSLMAAIQKNQN</sequence>
<dbReference type="RefSeq" id="WP_380743329.1">
    <property type="nucleotide sequence ID" value="NZ_JBHTLI010000001.1"/>
</dbReference>
<dbReference type="Proteomes" id="UP001597131">
    <property type="component" value="Unassembled WGS sequence"/>
</dbReference>
<keyword evidence="3" id="KW-1185">Reference proteome</keyword>